<dbReference type="Proteomes" id="UP000298588">
    <property type="component" value="Chromosome"/>
</dbReference>
<name>A0A4D7QJW2_9HYPH</name>
<keyword evidence="2" id="KW-1185">Reference proteome</keyword>
<dbReference type="InterPro" id="IPR009282">
    <property type="entry name" value="DUF937"/>
</dbReference>
<evidence type="ECO:0000313" key="1">
    <source>
        <dbReference type="EMBL" id="QCK85999.1"/>
    </source>
</evidence>
<accession>A0A4D7QJW2</accession>
<dbReference type="KEGG" id="paqt:E8L99_09635"/>
<dbReference type="EMBL" id="CP039865">
    <property type="protein sequence ID" value="QCK85999.1"/>
    <property type="molecule type" value="Genomic_DNA"/>
</dbReference>
<organism evidence="1 2">
    <name type="scientific">Phreatobacter aquaticus</name>
    <dbReference type="NCBI Taxonomy" id="2570229"/>
    <lineage>
        <taxon>Bacteria</taxon>
        <taxon>Pseudomonadati</taxon>
        <taxon>Pseudomonadota</taxon>
        <taxon>Alphaproteobacteria</taxon>
        <taxon>Hyphomicrobiales</taxon>
        <taxon>Phreatobacteraceae</taxon>
        <taxon>Phreatobacter</taxon>
    </lineage>
</organism>
<evidence type="ECO:0000313" key="2">
    <source>
        <dbReference type="Proteomes" id="UP000298588"/>
    </source>
</evidence>
<dbReference type="OrthoDB" id="5526542at2"/>
<proteinExistence type="predicted"/>
<sequence>MFNLADILAQVQKNPGLEGMAKVYGLSAEQTKATMDALLPAFSMGMNRAVQSPLDVAGLFGTFAKAPDFAKMMENPMAAGPAMMQAGQEVMAKVFGSNDLTQAIAQQAASMSGVGQEATKQMMPVMASLLMSGLMKQAMDGKNPLGQLLAAAMSPFTGAQSQQPADPLGGMMGMFSSFMGGVPGAAKPAGGIPGLEQMAEFAKAMQAANPLLNGDLTRPPTGEATGTRSLGQQAADTWTATVGQLFEHGRGLQDQQLAQLEQLFDKFAPKPADEPKPQA</sequence>
<dbReference type="RefSeq" id="WP_137099331.1">
    <property type="nucleotide sequence ID" value="NZ_CP039865.1"/>
</dbReference>
<reference evidence="1 2" key="1">
    <citation type="submission" date="2019-04" db="EMBL/GenBank/DDBJ databases">
        <title>Phreatobacter aquaticus sp. nov.</title>
        <authorList>
            <person name="Choi A."/>
            <person name="Baek K."/>
        </authorList>
    </citation>
    <scope>NUCLEOTIDE SEQUENCE [LARGE SCALE GENOMIC DNA]</scope>
    <source>
        <strain evidence="1 2">NMCR1094</strain>
    </source>
</reference>
<dbReference type="AlphaFoldDB" id="A0A4D7QJW2"/>
<gene>
    <name evidence="1" type="ORF">E8L99_09635</name>
</gene>
<protein>
    <submittedName>
        <fullName evidence="1">DUF937 domain-containing protein</fullName>
    </submittedName>
</protein>
<dbReference type="Pfam" id="PF06078">
    <property type="entry name" value="DUF937"/>
    <property type="match status" value="1"/>
</dbReference>